<keyword evidence="2" id="KW-1185">Reference proteome</keyword>
<accession>A0A6J3LZA9</accession>
<organism evidence="3">
    <name type="scientific">Dissoconium aciculare CBS 342.82</name>
    <dbReference type="NCBI Taxonomy" id="1314786"/>
    <lineage>
        <taxon>Eukaryota</taxon>
        <taxon>Fungi</taxon>
        <taxon>Dikarya</taxon>
        <taxon>Ascomycota</taxon>
        <taxon>Pezizomycotina</taxon>
        <taxon>Dothideomycetes</taxon>
        <taxon>Dothideomycetidae</taxon>
        <taxon>Mycosphaerellales</taxon>
        <taxon>Dissoconiaceae</taxon>
        <taxon>Dissoconium</taxon>
    </lineage>
</organism>
<evidence type="ECO:0000313" key="3">
    <source>
        <dbReference type="RefSeq" id="XP_033457650.1"/>
    </source>
</evidence>
<reference evidence="3" key="2">
    <citation type="submission" date="2020-04" db="EMBL/GenBank/DDBJ databases">
        <authorList>
            <consortium name="NCBI Genome Project"/>
        </authorList>
    </citation>
    <scope>NUCLEOTIDE SEQUENCE</scope>
    <source>
        <strain evidence="3">CBS 342.82</strain>
    </source>
</reference>
<sequence length="247" mass="26251">MNHPMFKQEAFSPGPVSAIPHGPLPVATTTRSLIGRPYGNLQDASLAVLLGSTQSNPTTNGGDPSSSASLNTPISPSPAHNNTNNISPTARSLEKICCQVIEYVNLRAFDALLELSKTHFRPDFKSSLDGARCCSTLHEFIESWRLLVGRDAGYRAVVKHIQVDVHEGFGHANAYMTLELTTKAPAATGRLEEDGGVGSAAGVGAGADGSGVVLVSLCVIRWRRRDARWIGYQCEVIRGMGGPAIGE</sequence>
<dbReference type="AlphaFoldDB" id="A0A6J3LZA9"/>
<reference evidence="3" key="1">
    <citation type="submission" date="2020-01" db="EMBL/GenBank/DDBJ databases">
        <authorList>
            <consortium name="DOE Joint Genome Institute"/>
            <person name="Haridas S."/>
            <person name="Albert R."/>
            <person name="Binder M."/>
            <person name="Bloem J."/>
            <person name="Labutti K."/>
            <person name="Salamov A."/>
            <person name="Andreopoulos B."/>
            <person name="Baker S.E."/>
            <person name="Barry K."/>
            <person name="Bills G."/>
            <person name="Bluhm B.H."/>
            <person name="Cannon C."/>
            <person name="Castanera R."/>
            <person name="Culley D.E."/>
            <person name="Daum C."/>
            <person name="Ezra D."/>
            <person name="Gonzalez J.B."/>
            <person name="Henrissat B."/>
            <person name="Kuo A."/>
            <person name="Liang C."/>
            <person name="Lipzen A."/>
            <person name="Lutzoni F."/>
            <person name="Magnuson J."/>
            <person name="Mondo S."/>
            <person name="Nolan M."/>
            <person name="Ohm R."/>
            <person name="Pangilinan J."/>
            <person name="Park H.-J."/>
            <person name="Ramirez L."/>
            <person name="Alfaro M."/>
            <person name="Sun H."/>
            <person name="Tritt A."/>
            <person name="Yoshinaga Y."/>
            <person name="Zwiers L.-H."/>
            <person name="Turgeon B.G."/>
            <person name="Goodwin S.B."/>
            <person name="Spatafora J.W."/>
            <person name="Crous P.W."/>
            <person name="Grigoriev I.V."/>
        </authorList>
    </citation>
    <scope>NUCLEOTIDE SEQUENCE</scope>
    <source>
        <strain evidence="3">CBS 342.82</strain>
    </source>
</reference>
<feature type="region of interest" description="Disordered" evidence="1">
    <location>
        <begin position="52"/>
        <end position="86"/>
    </location>
</feature>
<dbReference type="Proteomes" id="UP000504637">
    <property type="component" value="Unplaced"/>
</dbReference>
<dbReference type="GeneID" id="54361132"/>
<proteinExistence type="predicted"/>
<feature type="region of interest" description="Disordered" evidence="1">
    <location>
        <begin position="1"/>
        <end position="23"/>
    </location>
</feature>
<name>A0A6J3LZA9_9PEZI</name>
<dbReference type="RefSeq" id="XP_033457650.1">
    <property type="nucleotide sequence ID" value="XM_033603332.1"/>
</dbReference>
<protein>
    <submittedName>
        <fullName evidence="3">Uncharacterized protein</fullName>
    </submittedName>
</protein>
<evidence type="ECO:0000313" key="2">
    <source>
        <dbReference type="Proteomes" id="UP000504637"/>
    </source>
</evidence>
<evidence type="ECO:0000256" key="1">
    <source>
        <dbReference type="SAM" id="MobiDB-lite"/>
    </source>
</evidence>
<reference evidence="3" key="3">
    <citation type="submission" date="2025-08" db="UniProtKB">
        <authorList>
            <consortium name="RefSeq"/>
        </authorList>
    </citation>
    <scope>IDENTIFICATION</scope>
    <source>
        <strain evidence="3">CBS 342.82</strain>
    </source>
</reference>
<gene>
    <name evidence="3" type="ORF">K489DRAFT_372391</name>
</gene>